<comment type="similarity">
    <text evidence="4">Belongs to the cyclophilin-type PPIase family.</text>
</comment>
<sequence length="254" mass="26999">MAPQPANSNPRRAFLDIRIGDPAVRSAEEEAHARAIAFVREKASELGLGPAAPIAELEEWQKEMVMDLHAADPAWSAKGKIQLDPLAAPRGGRLVFELDTASCPKTTANFASLCTGAAGFSKTAKTKPLHFKNTPVHRIIANYIAQGGDITRGDGSGGDSIYSGAFKDESAGLKTGFAHGRGVLAMANSGKHSNTSQWFVTLTDDKTQLKKMEGKYVVFGYLVEGLGVLDELNAVGSESGTPTEQVQVWDCGVL</sequence>
<dbReference type="PANTHER" id="PTHR11071:SF561">
    <property type="entry name" value="PEPTIDYL-PROLYL CIS-TRANS ISOMERASE D-RELATED"/>
    <property type="match status" value="1"/>
</dbReference>
<dbReference type="PANTHER" id="PTHR11071">
    <property type="entry name" value="PEPTIDYL-PROLYL CIS-TRANS ISOMERASE"/>
    <property type="match status" value="1"/>
</dbReference>
<dbReference type="InterPro" id="IPR002130">
    <property type="entry name" value="Cyclophilin-type_PPIase_dom"/>
</dbReference>
<evidence type="ECO:0000313" key="6">
    <source>
        <dbReference type="EMBL" id="KAJ3179402.1"/>
    </source>
</evidence>
<keyword evidence="7" id="KW-1185">Reference proteome</keyword>
<dbReference type="EMBL" id="JADGJQ010000021">
    <property type="protein sequence ID" value="KAJ3179402.1"/>
    <property type="molecule type" value="Genomic_DNA"/>
</dbReference>
<accession>A0AAD5XT23</accession>
<evidence type="ECO:0000256" key="4">
    <source>
        <dbReference type="RuleBase" id="RU363019"/>
    </source>
</evidence>
<comment type="catalytic activity">
    <reaction evidence="1 4">
        <text>[protein]-peptidylproline (omega=180) = [protein]-peptidylproline (omega=0)</text>
        <dbReference type="Rhea" id="RHEA:16237"/>
        <dbReference type="Rhea" id="RHEA-COMP:10747"/>
        <dbReference type="Rhea" id="RHEA-COMP:10748"/>
        <dbReference type="ChEBI" id="CHEBI:83833"/>
        <dbReference type="ChEBI" id="CHEBI:83834"/>
        <dbReference type="EC" id="5.2.1.8"/>
    </reaction>
</comment>
<organism evidence="6 7">
    <name type="scientific">Geranomyces variabilis</name>
    <dbReference type="NCBI Taxonomy" id="109894"/>
    <lineage>
        <taxon>Eukaryota</taxon>
        <taxon>Fungi</taxon>
        <taxon>Fungi incertae sedis</taxon>
        <taxon>Chytridiomycota</taxon>
        <taxon>Chytridiomycota incertae sedis</taxon>
        <taxon>Chytridiomycetes</taxon>
        <taxon>Spizellomycetales</taxon>
        <taxon>Powellomycetaceae</taxon>
        <taxon>Geranomyces</taxon>
    </lineage>
</organism>
<comment type="function">
    <text evidence="4">PPIases accelerate the folding of proteins. It catalyzes the cis-trans isomerization of proline imidic peptide bonds in oligopeptides.</text>
</comment>
<dbReference type="EC" id="5.2.1.8" evidence="4"/>
<dbReference type="GO" id="GO:0005737">
    <property type="term" value="C:cytoplasm"/>
    <property type="evidence" value="ECO:0007669"/>
    <property type="project" value="TreeGrafter"/>
</dbReference>
<dbReference type="Pfam" id="PF00160">
    <property type="entry name" value="Pro_isomerase"/>
    <property type="match status" value="1"/>
</dbReference>
<keyword evidence="3 4" id="KW-0413">Isomerase</keyword>
<evidence type="ECO:0000256" key="2">
    <source>
        <dbReference type="ARBA" id="ARBA00023110"/>
    </source>
</evidence>
<proteinExistence type="inferred from homology"/>
<feature type="domain" description="PPIase cyclophilin-type" evidence="5">
    <location>
        <begin position="92"/>
        <end position="253"/>
    </location>
</feature>
<evidence type="ECO:0000256" key="3">
    <source>
        <dbReference type="ARBA" id="ARBA00023235"/>
    </source>
</evidence>
<evidence type="ECO:0000313" key="7">
    <source>
        <dbReference type="Proteomes" id="UP001212152"/>
    </source>
</evidence>
<dbReference type="SUPFAM" id="SSF50891">
    <property type="entry name" value="Cyclophilin-like"/>
    <property type="match status" value="1"/>
</dbReference>
<dbReference type="InterPro" id="IPR029000">
    <property type="entry name" value="Cyclophilin-like_dom_sf"/>
</dbReference>
<gene>
    <name evidence="6" type="ORF">HDU87_003012</name>
</gene>
<keyword evidence="2 4" id="KW-0697">Rotamase</keyword>
<dbReference type="Proteomes" id="UP001212152">
    <property type="component" value="Unassembled WGS sequence"/>
</dbReference>
<dbReference type="AlphaFoldDB" id="A0AAD5XT23"/>
<dbReference type="GO" id="GO:0006457">
    <property type="term" value="P:protein folding"/>
    <property type="evidence" value="ECO:0007669"/>
    <property type="project" value="TreeGrafter"/>
</dbReference>
<protein>
    <recommendedName>
        <fullName evidence="4">Peptidyl-prolyl cis-trans isomerase</fullName>
        <shortName evidence="4">PPIase</shortName>
        <ecNumber evidence="4">5.2.1.8</ecNumber>
    </recommendedName>
</protein>
<dbReference type="PROSITE" id="PS50072">
    <property type="entry name" value="CSA_PPIASE_2"/>
    <property type="match status" value="1"/>
</dbReference>
<dbReference type="GO" id="GO:0003755">
    <property type="term" value="F:peptidyl-prolyl cis-trans isomerase activity"/>
    <property type="evidence" value="ECO:0007669"/>
    <property type="project" value="UniProtKB-UniRule"/>
</dbReference>
<evidence type="ECO:0000256" key="1">
    <source>
        <dbReference type="ARBA" id="ARBA00000971"/>
    </source>
</evidence>
<evidence type="ECO:0000259" key="5">
    <source>
        <dbReference type="PROSITE" id="PS50072"/>
    </source>
</evidence>
<dbReference type="GO" id="GO:0016018">
    <property type="term" value="F:cyclosporin A binding"/>
    <property type="evidence" value="ECO:0007669"/>
    <property type="project" value="TreeGrafter"/>
</dbReference>
<name>A0AAD5XT23_9FUNG</name>
<dbReference type="PRINTS" id="PR00153">
    <property type="entry name" value="CSAPPISMRASE"/>
</dbReference>
<comment type="caution">
    <text evidence="6">The sequence shown here is derived from an EMBL/GenBank/DDBJ whole genome shotgun (WGS) entry which is preliminary data.</text>
</comment>
<dbReference type="Gene3D" id="2.40.100.10">
    <property type="entry name" value="Cyclophilin-like"/>
    <property type="match status" value="1"/>
</dbReference>
<reference evidence="6" key="1">
    <citation type="submission" date="2020-05" db="EMBL/GenBank/DDBJ databases">
        <title>Phylogenomic resolution of chytrid fungi.</title>
        <authorList>
            <person name="Stajich J.E."/>
            <person name="Amses K."/>
            <person name="Simmons R."/>
            <person name="Seto K."/>
            <person name="Myers J."/>
            <person name="Bonds A."/>
            <person name="Quandt C.A."/>
            <person name="Barry K."/>
            <person name="Liu P."/>
            <person name="Grigoriev I."/>
            <person name="Longcore J.E."/>
            <person name="James T.Y."/>
        </authorList>
    </citation>
    <scope>NUCLEOTIDE SEQUENCE</scope>
    <source>
        <strain evidence="6">JEL0379</strain>
    </source>
</reference>